<keyword evidence="2" id="KW-1185">Reference proteome</keyword>
<proteinExistence type="predicted"/>
<evidence type="ECO:0000313" key="1">
    <source>
        <dbReference type="EMBL" id="RMD17620.1"/>
    </source>
</evidence>
<organism evidence="1 2">
    <name type="scientific">Corynebacterium gottingense</name>
    <dbReference type="NCBI Taxonomy" id="2041036"/>
    <lineage>
        <taxon>Bacteria</taxon>
        <taxon>Bacillati</taxon>
        <taxon>Actinomycetota</taxon>
        <taxon>Actinomycetes</taxon>
        <taxon>Mycobacteriales</taxon>
        <taxon>Corynebacteriaceae</taxon>
        <taxon>Corynebacterium</taxon>
    </lineage>
</organism>
<protein>
    <submittedName>
        <fullName evidence="1">Uncharacterized protein</fullName>
    </submittedName>
</protein>
<sequence>MDPDLDAAVKARINAYFEDSDFNVAMTPEELTRSITELCGGSLHFLNRTLDNDFVSPVIVAPLSRSVVENCSLLLFINSFGDIERTFWAMRAVTLDIKEDKQRDLVPEVDEALTTAVAVHINRHRGQDFKVPGFGKLVANTLGDVAETNLYKLLSSYTHRNAWTAYKHFIFNQHAPARLELLSARFVISALRSAVLATESVASFRPNDDVKEYLDYLNNLIPYLNTVEQSLNTWMKTNGIQPAL</sequence>
<evidence type="ECO:0000313" key="2">
    <source>
        <dbReference type="Proteomes" id="UP000266886"/>
    </source>
</evidence>
<name>A0ABX9UHG7_9CORY</name>
<reference evidence="1 2" key="1">
    <citation type="submission" date="2018-10" db="EMBL/GenBank/DDBJ databases">
        <title>Whole genome sequence of Corynebacterium gottingense DSM 130494T.</title>
        <authorList>
            <person name="Bernier A.-M."/>
            <person name="Bernard K."/>
        </authorList>
    </citation>
    <scope>NUCLEOTIDE SEQUENCE [LARGE SCALE GENOMIC DNA]</scope>
    <source>
        <strain evidence="1 2">DSM 103494</strain>
    </source>
</reference>
<dbReference type="Proteomes" id="UP000266886">
    <property type="component" value="Unassembled WGS sequence"/>
</dbReference>
<comment type="caution">
    <text evidence="1">The sequence shown here is derived from an EMBL/GenBank/DDBJ whole genome shotgun (WGS) entry which is preliminary data.</text>
</comment>
<gene>
    <name evidence="1" type="ORF">EAW56_10900</name>
</gene>
<dbReference type="EMBL" id="RDRE01000046">
    <property type="protein sequence ID" value="RMD17620.1"/>
    <property type="molecule type" value="Genomic_DNA"/>
</dbReference>
<accession>A0ABX9UHG7</accession>